<dbReference type="InterPro" id="IPR033985">
    <property type="entry name" value="SusD-like_N"/>
</dbReference>
<feature type="domain" description="SusD-like N-terminal" evidence="7">
    <location>
        <begin position="77"/>
        <end position="201"/>
    </location>
</feature>
<sequence length="597" mass="67452">MQTIMNRTYMKYFHALLAVYLLASCTKMPEYADGRVSYEEVFDSYKKTAGYLNLCYTKIQPYGSSYAGGGFLAGYSDEAYQASEINNSMEQQWHRGLLTPFFNPVESGNSNNTNWWTGNFEGIRYCNVFLENIDSAAVASQTIRAGYKAQARLLRAFYYLQLIKRYGGVPVYTKPLPVNYDYSGEKRPSFSEVALFIIEECDDVLKNVPDAAMGWIQGETEFQRGMFYKAVAAVLKSQAALYAASPLWNDGSVTWEMAAGYTREALTICLQNGFKLYDVTPPVTNGYDAFDIYFRTRSDVNRVRDKETIFELNQRLQVYNYNGLPFTAGIVSSGDNPSQELVDAFETIDGQPVLDPARPYLDNDHLQPNYNSANTLYNPADPFAKRDPRLRASIYYHGAAFNLGSAGSKVTMDANGNAPISATDIRNTRTGYYLRKFSNFTSDRNSNNDGFFKLYRLAELYLNFAEAANEAASGSAPQEAIDAVNAVRIRAGMPALPQALSKEAMRLRIRNERRIELAWEEHRFYDLRRWKILNDNGKVVTGMRPVANGSGGFTYQRFLVKNDRAAFADKYLIFPLPANEVTKLQKITGDNWQNPGW</sequence>
<dbReference type="InterPro" id="IPR012944">
    <property type="entry name" value="SusD_RagB_dom"/>
</dbReference>
<organism evidence="8 9">
    <name type="scientific">Niabella drilacis (strain DSM 25811 / CCM 8410 / CCUG 62505 / LMG 26954 / E90)</name>
    <dbReference type="NCBI Taxonomy" id="1285928"/>
    <lineage>
        <taxon>Bacteria</taxon>
        <taxon>Pseudomonadati</taxon>
        <taxon>Bacteroidota</taxon>
        <taxon>Chitinophagia</taxon>
        <taxon>Chitinophagales</taxon>
        <taxon>Chitinophagaceae</taxon>
        <taxon>Niabella</taxon>
    </lineage>
</organism>
<feature type="domain" description="RagB/SusD" evidence="6">
    <location>
        <begin position="328"/>
        <end position="597"/>
    </location>
</feature>
<dbReference type="SUPFAM" id="SSF48452">
    <property type="entry name" value="TPR-like"/>
    <property type="match status" value="1"/>
</dbReference>
<reference evidence="9" key="1">
    <citation type="submission" date="2016-10" db="EMBL/GenBank/DDBJ databases">
        <authorList>
            <person name="Varghese N."/>
            <person name="Submissions S."/>
        </authorList>
    </citation>
    <scope>NUCLEOTIDE SEQUENCE [LARGE SCALE GENOMIC DNA]</scope>
    <source>
        <strain evidence="9">DSM 25811 / CCM 8410 / LMG 26954 / E90</strain>
    </source>
</reference>
<protein>
    <submittedName>
        <fullName evidence="8">Starch-binding associating with outer membrane</fullName>
    </submittedName>
</protein>
<evidence type="ECO:0000259" key="6">
    <source>
        <dbReference type="Pfam" id="PF07980"/>
    </source>
</evidence>
<dbReference type="PROSITE" id="PS51257">
    <property type="entry name" value="PROKAR_LIPOPROTEIN"/>
    <property type="match status" value="1"/>
</dbReference>
<evidence type="ECO:0000256" key="5">
    <source>
        <dbReference type="ARBA" id="ARBA00023237"/>
    </source>
</evidence>
<comment type="similarity">
    <text evidence="2">Belongs to the SusD family.</text>
</comment>
<evidence type="ECO:0000256" key="1">
    <source>
        <dbReference type="ARBA" id="ARBA00004442"/>
    </source>
</evidence>
<dbReference type="Pfam" id="PF07980">
    <property type="entry name" value="SusD_RagB"/>
    <property type="match status" value="1"/>
</dbReference>
<keyword evidence="4" id="KW-0472">Membrane</keyword>
<accession>A0A1G6JGD1</accession>
<evidence type="ECO:0000256" key="4">
    <source>
        <dbReference type="ARBA" id="ARBA00023136"/>
    </source>
</evidence>
<evidence type="ECO:0000259" key="7">
    <source>
        <dbReference type="Pfam" id="PF14322"/>
    </source>
</evidence>
<dbReference type="GO" id="GO:0009279">
    <property type="term" value="C:cell outer membrane"/>
    <property type="evidence" value="ECO:0007669"/>
    <property type="project" value="UniProtKB-SubCell"/>
</dbReference>
<keyword evidence="5" id="KW-0998">Cell outer membrane</keyword>
<evidence type="ECO:0000313" key="8">
    <source>
        <dbReference type="EMBL" id="SDC17751.1"/>
    </source>
</evidence>
<dbReference type="InterPro" id="IPR011990">
    <property type="entry name" value="TPR-like_helical_dom_sf"/>
</dbReference>
<dbReference type="Proteomes" id="UP000198757">
    <property type="component" value="Unassembled WGS sequence"/>
</dbReference>
<name>A0A1G6JGD1_NIADE</name>
<dbReference type="Pfam" id="PF14322">
    <property type="entry name" value="SusD-like_3"/>
    <property type="match status" value="1"/>
</dbReference>
<comment type="subcellular location">
    <subcellularLocation>
        <location evidence="1">Cell outer membrane</location>
    </subcellularLocation>
</comment>
<evidence type="ECO:0000256" key="2">
    <source>
        <dbReference type="ARBA" id="ARBA00006275"/>
    </source>
</evidence>
<keyword evidence="9" id="KW-1185">Reference proteome</keyword>
<evidence type="ECO:0000256" key="3">
    <source>
        <dbReference type="ARBA" id="ARBA00022729"/>
    </source>
</evidence>
<dbReference type="Gene3D" id="1.25.40.390">
    <property type="match status" value="1"/>
</dbReference>
<keyword evidence="3" id="KW-0732">Signal</keyword>
<dbReference type="STRING" id="1285928.SAMN04487894_101528"/>
<dbReference type="EMBL" id="FMZO01000001">
    <property type="protein sequence ID" value="SDC17751.1"/>
    <property type="molecule type" value="Genomic_DNA"/>
</dbReference>
<evidence type="ECO:0000313" key="9">
    <source>
        <dbReference type="Proteomes" id="UP000198757"/>
    </source>
</evidence>
<dbReference type="AlphaFoldDB" id="A0A1G6JGD1"/>
<gene>
    <name evidence="8" type="ORF">SAMN04487894_101528</name>
</gene>
<proteinExistence type="inferred from homology"/>